<dbReference type="EMBL" id="UHJJ01000005">
    <property type="protein sequence ID" value="SUQ14176.1"/>
    <property type="molecule type" value="Genomic_DNA"/>
</dbReference>
<feature type="transmembrane region" description="Helical" evidence="1">
    <location>
        <begin position="21"/>
        <end position="42"/>
    </location>
</feature>
<keyword evidence="1" id="KW-0472">Membrane</keyword>
<feature type="transmembrane region" description="Helical" evidence="1">
    <location>
        <begin position="206"/>
        <end position="227"/>
    </location>
</feature>
<dbReference type="AlphaFoldDB" id="A0A315ZWY1"/>
<feature type="transmembrane region" description="Helical" evidence="1">
    <location>
        <begin position="134"/>
        <end position="156"/>
    </location>
</feature>
<evidence type="ECO:0000313" key="3">
    <source>
        <dbReference type="Proteomes" id="UP000254051"/>
    </source>
</evidence>
<organism evidence="2 3">
    <name type="scientific">Faecalicatena contorta</name>
    <dbReference type="NCBI Taxonomy" id="39482"/>
    <lineage>
        <taxon>Bacteria</taxon>
        <taxon>Bacillati</taxon>
        <taxon>Bacillota</taxon>
        <taxon>Clostridia</taxon>
        <taxon>Lachnospirales</taxon>
        <taxon>Lachnospiraceae</taxon>
        <taxon>Faecalicatena</taxon>
    </lineage>
</organism>
<sequence length="238" mass="26108">MNAIYISFLQMIRQLKQDAMLIIIALAPLLAGTFFRFAIPFIEKLITGYFGADAILAPYYELVDLFLIILTPSMFNYVVAMVILEETDDHMVSYLAVTPLGKTGYLLSRLGVIGLISFPASIFVSALFRLSNVNILMLTGIALAGTVQGVIIALLIVTLSANKVEGMAVGKITTLFTVGAFAPYFITGKMQYTLSILPSYWMARAIQSNNYLALLISILLGGLWVILISKKFIKKIAC</sequence>
<evidence type="ECO:0000313" key="2">
    <source>
        <dbReference type="EMBL" id="SUQ14176.1"/>
    </source>
</evidence>
<evidence type="ECO:0000256" key="1">
    <source>
        <dbReference type="SAM" id="Phobius"/>
    </source>
</evidence>
<feature type="transmembrane region" description="Helical" evidence="1">
    <location>
        <begin position="62"/>
        <end position="84"/>
    </location>
</feature>
<keyword evidence="1" id="KW-0812">Transmembrane</keyword>
<protein>
    <submittedName>
        <fullName evidence="2">Fluoroquinolone transport system permease protein</fullName>
    </submittedName>
</protein>
<dbReference type="OrthoDB" id="1551065at2"/>
<reference evidence="3" key="1">
    <citation type="submission" date="2017-07" db="EMBL/GenBank/DDBJ databases">
        <authorList>
            <person name="Varghese N."/>
            <person name="Submissions S."/>
        </authorList>
    </citation>
    <scope>NUCLEOTIDE SEQUENCE [LARGE SCALE GENOMIC DNA]</scope>
    <source>
        <strain evidence="3">NLAE-zl-C134</strain>
    </source>
</reference>
<keyword evidence="1" id="KW-1133">Transmembrane helix</keyword>
<feature type="transmembrane region" description="Helical" evidence="1">
    <location>
        <begin position="105"/>
        <end position="128"/>
    </location>
</feature>
<accession>A0A315ZWY1</accession>
<dbReference type="Proteomes" id="UP000254051">
    <property type="component" value="Unassembled WGS sequence"/>
</dbReference>
<name>A0A315ZWY1_9FIRM</name>
<dbReference type="RefSeq" id="WP_109710822.1">
    <property type="nucleotide sequence ID" value="NZ_QGDS01000005.1"/>
</dbReference>
<proteinExistence type="predicted"/>
<gene>
    <name evidence="2" type="ORF">SAMN05216529_105151</name>
</gene>
<keyword evidence="3" id="KW-1185">Reference proteome</keyword>
<feature type="transmembrane region" description="Helical" evidence="1">
    <location>
        <begin position="168"/>
        <end position="186"/>
    </location>
</feature>